<dbReference type="Pfam" id="PF05941">
    <property type="entry name" value="Chordopox_A20R"/>
    <property type="match status" value="1"/>
</dbReference>
<keyword evidence="1" id="KW-0235">DNA replication</keyword>
<reference evidence="2" key="1">
    <citation type="journal article" date="2017" name="BMC Genomics">
        <title>Genomic characterization of two novel pathogenic avipoxviruses isolated from pacific shearwaters (Ardenna spp.).</title>
        <authorList>
            <person name="Sarker S."/>
            <person name="Das S."/>
            <person name="Lavers J.L."/>
            <person name="Hutton I."/>
            <person name="Helbig K."/>
            <person name="Imbery J."/>
            <person name="Upton C."/>
            <person name="Raidal S.R."/>
        </authorList>
    </citation>
    <scope>NUCLEOTIDE SEQUENCE [LARGE SCALE GENOMIC DNA]</scope>
    <source>
        <strain evidence="2">SWPV-2</strain>
    </source>
</reference>
<sequence length="434" mass="51405">MSKIDDLIKLKELLDLKKKIHLLGKHNTIKYNELLDWATNNYWYLGTSRIDKDHVSVEEYYKSMKNNTYLLQGKYYFINKYFGIQYVYLCNTLYSRNTGSEVQIDDDFNNIIKLVTKKYPSIRFILFVEYKNTFVIEDIVAENHHDFYEMLEFARSVGLNVNGCLTLKIDSKTPFTKEYYGLIHNSIKKPDGFYVNGMICLRDDNMIREVIDLKPKELCCIQSIRLEKIADNLWLPYAITFNGDILKVSGFKSLVDSRLYVGSFVYVIKYKNVLLLPDNNKQDKQMSRNDYTRKILEYFNNEYFTMGNYMIKTGTTEAGQLHTETGILMPYKNMEDLERKLKDKDFTHKLRHKSLFDLSCDYFLHDRDKVVRLINEMDFQIDEDNKIKKFDLKSKSLIKSDKVLEDIYMKFHQFVIVFNSLSTAKSILNKHSIE</sequence>
<evidence type="ECO:0000313" key="2">
    <source>
        <dbReference type="EMBL" id="ARE67497.1"/>
    </source>
</evidence>
<dbReference type="Proteomes" id="UP000319767">
    <property type="component" value="Segment"/>
</dbReference>
<name>A0A1V0QGK9_CNPV</name>
<proteinExistence type="predicted"/>
<dbReference type="InterPro" id="IPR010267">
    <property type="entry name" value="Chordopox_A20R"/>
</dbReference>
<evidence type="ECO:0000256" key="1">
    <source>
        <dbReference type="ARBA" id="ARBA00022705"/>
    </source>
</evidence>
<dbReference type="EMBL" id="KX857215">
    <property type="protein sequence ID" value="ARE67497.1"/>
    <property type="molecule type" value="Genomic_DNA"/>
</dbReference>
<gene>
    <name evidence="2" type="primary">SWPV2-246</name>
</gene>
<protein>
    <submittedName>
        <fullName evidence="2">SWPV2-ORF246</fullName>
    </submittedName>
</protein>
<dbReference type="Gene3D" id="6.10.140.1880">
    <property type="match status" value="1"/>
</dbReference>
<dbReference type="GO" id="GO:0006260">
    <property type="term" value="P:DNA replication"/>
    <property type="evidence" value="ECO:0007669"/>
    <property type="project" value="UniProtKB-KW"/>
</dbReference>
<organism evidence="2">
    <name type="scientific">Shearwaterpox virus</name>
    <dbReference type="NCBI Taxonomy" id="1974596"/>
    <lineage>
        <taxon>Viruses</taxon>
        <taxon>Varidnaviria</taxon>
        <taxon>Bamfordvirae</taxon>
        <taxon>Nucleocytoviricota</taxon>
        <taxon>Pokkesviricetes</taxon>
        <taxon>Chitovirales</taxon>
        <taxon>Poxviridae</taxon>
        <taxon>Chordopoxvirinae</taxon>
        <taxon>Avipoxvirus</taxon>
        <taxon>Avipoxvirus canarypox</taxon>
        <taxon>Canarypox virus</taxon>
    </lineage>
</organism>
<accession>A0A1V0QGK9</accession>